<dbReference type="CDD" id="cd18551">
    <property type="entry name" value="ABC_6TM_LmrA_like"/>
    <property type="match status" value="1"/>
</dbReference>
<dbReference type="Gene3D" id="1.20.1560.10">
    <property type="entry name" value="ABC transporter type 1, transmembrane domain"/>
    <property type="match status" value="1"/>
</dbReference>
<evidence type="ECO:0000256" key="5">
    <source>
        <dbReference type="ARBA" id="ARBA00022989"/>
    </source>
</evidence>
<dbReference type="Gene3D" id="3.40.50.300">
    <property type="entry name" value="P-loop containing nucleotide triphosphate hydrolases"/>
    <property type="match status" value="1"/>
</dbReference>
<dbReference type="PROSITE" id="PS50893">
    <property type="entry name" value="ABC_TRANSPORTER_2"/>
    <property type="match status" value="1"/>
</dbReference>
<dbReference type="SMART" id="SM00382">
    <property type="entry name" value="AAA"/>
    <property type="match status" value="1"/>
</dbReference>
<keyword evidence="4 10" id="KW-0067">ATP-binding</keyword>
<keyword evidence="6 7" id="KW-0472">Membrane</keyword>
<dbReference type="InterPro" id="IPR027417">
    <property type="entry name" value="P-loop_NTPase"/>
</dbReference>
<dbReference type="PANTHER" id="PTHR43394:SF1">
    <property type="entry name" value="ATP-BINDING CASSETTE SUB-FAMILY B MEMBER 10, MITOCHONDRIAL"/>
    <property type="match status" value="1"/>
</dbReference>
<keyword evidence="3" id="KW-0547">Nucleotide-binding</keyword>
<reference evidence="10 11" key="1">
    <citation type="submission" date="2024-09" db="EMBL/GenBank/DDBJ databases">
        <authorList>
            <person name="Sun Q."/>
            <person name="Mori K."/>
        </authorList>
    </citation>
    <scope>NUCLEOTIDE SEQUENCE [LARGE SCALE GENOMIC DNA]</scope>
    <source>
        <strain evidence="10 11">TBRC 7907</strain>
    </source>
</reference>
<dbReference type="GO" id="GO:0005524">
    <property type="term" value="F:ATP binding"/>
    <property type="evidence" value="ECO:0007669"/>
    <property type="project" value="UniProtKB-KW"/>
</dbReference>
<evidence type="ECO:0000259" key="9">
    <source>
        <dbReference type="PROSITE" id="PS50929"/>
    </source>
</evidence>
<dbReference type="InterPro" id="IPR017871">
    <property type="entry name" value="ABC_transporter-like_CS"/>
</dbReference>
<dbReference type="Pfam" id="PF00005">
    <property type="entry name" value="ABC_tran"/>
    <property type="match status" value="1"/>
</dbReference>
<feature type="transmembrane region" description="Helical" evidence="7">
    <location>
        <begin position="57"/>
        <end position="79"/>
    </location>
</feature>
<proteinExistence type="predicted"/>
<dbReference type="PANTHER" id="PTHR43394">
    <property type="entry name" value="ATP-DEPENDENT PERMEASE MDL1, MITOCHONDRIAL"/>
    <property type="match status" value="1"/>
</dbReference>
<evidence type="ECO:0000256" key="4">
    <source>
        <dbReference type="ARBA" id="ARBA00022840"/>
    </source>
</evidence>
<keyword evidence="2 7" id="KW-0812">Transmembrane</keyword>
<dbReference type="InterPro" id="IPR003593">
    <property type="entry name" value="AAA+_ATPase"/>
</dbReference>
<comment type="subcellular location">
    <subcellularLocation>
        <location evidence="1">Cell membrane</location>
        <topology evidence="1">Multi-pass membrane protein</topology>
    </subcellularLocation>
</comment>
<accession>A0ABV5ZSM3</accession>
<dbReference type="EMBL" id="JBHLZU010000006">
    <property type="protein sequence ID" value="MFB9903895.1"/>
    <property type="molecule type" value="Genomic_DNA"/>
</dbReference>
<dbReference type="RefSeq" id="WP_377851055.1">
    <property type="nucleotide sequence ID" value="NZ_JBHLZU010000006.1"/>
</dbReference>
<gene>
    <name evidence="10" type="ORF">ACFFQA_08090</name>
</gene>
<evidence type="ECO:0000313" key="10">
    <source>
        <dbReference type="EMBL" id="MFB9903895.1"/>
    </source>
</evidence>
<evidence type="ECO:0000256" key="7">
    <source>
        <dbReference type="SAM" id="Phobius"/>
    </source>
</evidence>
<dbReference type="Pfam" id="PF00664">
    <property type="entry name" value="ABC_membrane"/>
    <property type="match status" value="1"/>
</dbReference>
<organism evidence="10 11">
    <name type="scientific">Allokutzneria oryzae</name>
    <dbReference type="NCBI Taxonomy" id="1378989"/>
    <lineage>
        <taxon>Bacteria</taxon>
        <taxon>Bacillati</taxon>
        <taxon>Actinomycetota</taxon>
        <taxon>Actinomycetes</taxon>
        <taxon>Pseudonocardiales</taxon>
        <taxon>Pseudonocardiaceae</taxon>
        <taxon>Allokutzneria</taxon>
    </lineage>
</organism>
<feature type="domain" description="ABC transmembrane type-1" evidence="9">
    <location>
        <begin position="23"/>
        <end position="300"/>
    </location>
</feature>
<dbReference type="PROSITE" id="PS00211">
    <property type="entry name" value="ABC_TRANSPORTER_1"/>
    <property type="match status" value="1"/>
</dbReference>
<dbReference type="SUPFAM" id="SSF90123">
    <property type="entry name" value="ABC transporter transmembrane region"/>
    <property type="match status" value="1"/>
</dbReference>
<comment type="caution">
    <text evidence="10">The sequence shown here is derived from an EMBL/GenBank/DDBJ whole genome shotgun (WGS) entry which is preliminary data.</text>
</comment>
<evidence type="ECO:0000256" key="3">
    <source>
        <dbReference type="ARBA" id="ARBA00022741"/>
    </source>
</evidence>
<evidence type="ECO:0000313" key="11">
    <source>
        <dbReference type="Proteomes" id="UP001589693"/>
    </source>
</evidence>
<feature type="domain" description="ABC transporter" evidence="8">
    <location>
        <begin position="334"/>
        <end position="566"/>
    </location>
</feature>
<sequence length="576" mass="61917">MSASPAAALWGYTRGARARIGCLVLLELLSNSAVLLQPLVARWVLDSLETGEGLMPPVLLLAVVGMSGLVLATFSHYLLGRLGQRLVFDVRRGLVGRLLHARVDDLTRRPVGDVLARVGSDTTLLQQTLSSALVRGAVAPLVLLATLVLMALLDLVLFVVLLLVLVVTTTAEWYVLHRLHKATEDAQDRVGGMLTSIQRVLIAFRTVKAFGTEASEERAITDDARAAYRAGVRVARLDALVEGLAIGALEIMFLVVLAVGAMRIVSGEMQVSDLVAFLLYVTYLRDPVETGSSAATSLSEGLAAVRRVRHLDVLPAERDEPVAPAAGRVPCTGLRLEDLWFSHGTEPVLRGTSLTAEQGLTVLVGPSGAGKTTVLSLIERFDDPDRGRILLNGEDIRGLTRKELRGRLAYVEQEAPLLGRTLREAVLYGAPETAEADLPEVLRAVALDGWVATLPDGLDTEIGERGARMSGGQRQRLAVARAVLRRAEVLVLDEATSQLDGRSEALLVQELLDQAAVRTVLAVSHRYSLAARADQVVLLDQGKVLATGTHAELLRSQPLYRVLAEASGEEAPLPRT</sequence>
<feature type="transmembrane region" description="Helical" evidence="7">
    <location>
        <begin position="20"/>
        <end position="45"/>
    </location>
</feature>
<protein>
    <submittedName>
        <fullName evidence="10">ABC transporter ATP-binding protein</fullName>
    </submittedName>
</protein>
<dbReference type="PROSITE" id="PS50929">
    <property type="entry name" value="ABC_TM1F"/>
    <property type="match status" value="1"/>
</dbReference>
<dbReference type="SUPFAM" id="SSF52540">
    <property type="entry name" value="P-loop containing nucleoside triphosphate hydrolases"/>
    <property type="match status" value="1"/>
</dbReference>
<feature type="transmembrane region" description="Helical" evidence="7">
    <location>
        <begin position="132"/>
        <end position="150"/>
    </location>
</feature>
<evidence type="ECO:0000256" key="1">
    <source>
        <dbReference type="ARBA" id="ARBA00004651"/>
    </source>
</evidence>
<name>A0ABV5ZSM3_9PSEU</name>
<evidence type="ECO:0000256" key="6">
    <source>
        <dbReference type="ARBA" id="ARBA00023136"/>
    </source>
</evidence>
<dbReference type="Proteomes" id="UP001589693">
    <property type="component" value="Unassembled WGS sequence"/>
</dbReference>
<dbReference type="InterPro" id="IPR003439">
    <property type="entry name" value="ABC_transporter-like_ATP-bd"/>
</dbReference>
<evidence type="ECO:0000256" key="2">
    <source>
        <dbReference type="ARBA" id="ARBA00022692"/>
    </source>
</evidence>
<feature type="transmembrane region" description="Helical" evidence="7">
    <location>
        <begin position="239"/>
        <end position="262"/>
    </location>
</feature>
<dbReference type="InterPro" id="IPR039421">
    <property type="entry name" value="Type_1_exporter"/>
</dbReference>
<evidence type="ECO:0000259" key="8">
    <source>
        <dbReference type="PROSITE" id="PS50893"/>
    </source>
</evidence>
<dbReference type="InterPro" id="IPR036640">
    <property type="entry name" value="ABC1_TM_sf"/>
</dbReference>
<keyword evidence="5 7" id="KW-1133">Transmembrane helix</keyword>
<keyword evidence="11" id="KW-1185">Reference proteome</keyword>
<feature type="transmembrane region" description="Helical" evidence="7">
    <location>
        <begin position="156"/>
        <end position="176"/>
    </location>
</feature>
<dbReference type="InterPro" id="IPR011527">
    <property type="entry name" value="ABC1_TM_dom"/>
</dbReference>